<dbReference type="Proteomes" id="UP001055048">
    <property type="component" value="Unassembled WGS sequence"/>
</dbReference>
<reference evidence="3" key="2">
    <citation type="journal article" date="2018" name="BMC Genomics">
        <title>Whole genome sequencing and function prediction of 133 gut anaerobes isolated from chicken caecum in pure cultures.</title>
        <authorList>
            <person name="Medvecky M."/>
            <person name="Cejkova D."/>
            <person name="Polansky O."/>
            <person name="Karasova D."/>
            <person name="Kubasova T."/>
            <person name="Cizek A."/>
            <person name="Rychlik I."/>
        </authorList>
    </citation>
    <scope>NUCLEOTIDE SEQUENCE</scope>
    <source>
        <strain evidence="3">An67</strain>
    </source>
</reference>
<name>A0A1Y3UVV7_BACUN</name>
<dbReference type="EMBL" id="NFHS01000009">
    <property type="protein sequence ID" value="OUN52936.1"/>
    <property type="molecule type" value="Genomic_DNA"/>
</dbReference>
<dbReference type="AlphaFoldDB" id="A0A1Y3UVV7"/>
<accession>A0A1Y3UVV7</accession>
<reference evidence="4" key="1">
    <citation type="submission" date="2017-04" db="EMBL/GenBank/DDBJ databases">
        <title>Function of individual gut microbiota members based on whole genome sequencing of pure cultures obtained from chicken caecum.</title>
        <authorList>
            <person name="Medvecky M."/>
            <person name="Cejkova D."/>
            <person name="Polansky O."/>
            <person name="Karasova D."/>
            <person name="Kubasova T."/>
            <person name="Cizek A."/>
            <person name="Rychlik I."/>
        </authorList>
    </citation>
    <scope>NUCLEOTIDE SEQUENCE [LARGE SCALE GENOMIC DNA]</scope>
    <source>
        <strain evidence="4">An67</strain>
    </source>
</reference>
<reference evidence="2" key="3">
    <citation type="submission" date="2022-01" db="EMBL/GenBank/DDBJ databases">
        <title>Novel bile acid biosynthetic pathways are enriched in the microbiome of centenarians.</title>
        <authorList>
            <person name="Sato Y."/>
            <person name="Atarashi K."/>
            <person name="Plichta R.D."/>
            <person name="Arai Y."/>
            <person name="Sasajima S."/>
            <person name="Kearney M.S."/>
            <person name="Suda W."/>
            <person name="Takeshita K."/>
            <person name="Sasaki T."/>
            <person name="Okamoto S."/>
            <person name="Skelly N.A."/>
            <person name="Okamura Y."/>
            <person name="Vlamakis H."/>
            <person name="Li Y."/>
            <person name="Tanoue T."/>
            <person name="Takei H."/>
            <person name="Nittono H."/>
            <person name="Narushima S."/>
            <person name="Irie J."/>
            <person name="Itoh H."/>
            <person name="Moriya K."/>
            <person name="Sugiura Y."/>
            <person name="Suematsu M."/>
            <person name="Moritoki N."/>
            <person name="Shibata S."/>
            <person name="Littman R.D."/>
            <person name="Fischbach A.M."/>
            <person name="Uwamino Y."/>
            <person name="Inoue T."/>
            <person name="Honda A."/>
            <person name="Hattori M."/>
            <person name="Murai T."/>
            <person name="Xavier J.R."/>
            <person name="Hirose N."/>
            <person name="Honda K."/>
        </authorList>
    </citation>
    <scope>NUCLEOTIDE SEQUENCE</scope>
    <source>
        <strain evidence="2">CE91-St12</strain>
    </source>
</reference>
<protein>
    <submittedName>
        <fullName evidence="3">Uncharacterized protein</fullName>
    </submittedName>
</protein>
<keyword evidence="1" id="KW-0732">Signal</keyword>
<dbReference type="Proteomes" id="UP000196329">
    <property type="component" value="Unassembled WGS sequence"/>
</dbReference>
<gene>
    <name evidence="3" type="ORF">B5G17_16200</name>
    <name evidence="2" type="ORF">CE91St12_06570</name>
</gene>
<evidence type="ECO:0000313" key="3">
    <source>
        <dbReference type="EMBL" id="OUN52936.1"/>
    </source>
</evidence>
<evidence type="ECO:0000313" key="2">
    <source>
        <dbReference type="EMBL" id="GKH12447.1"/>
    </source>
</evidence>
<proteinExistence type="predicted"/>
<evidence type="ECO:0000256" key="1">
    <source>
        <dbReference type="SAM" id="SignalP"/>
    </source>
</evidence>
<organism evidence="3 4">
    <name type="scientific">Bacteroides uniformis</name>
    <dbReference type="NCBI Taxonomy" id="820"/>
    <lineage>
        <taxon>Bacteria</taxon>
        <taxon>Pseudomonadati</taxon>
        <taxon>Bacteroidota</taxon>
        <taxon>Bacteroidia</taxon>
        <taxon>Bacteroidales</taxon>
        <taxon>Bacteroidaceae</taxon>
        <taxon>Bacteroides</taxon>
    </lineage>
</organism>
<dbReference type="RefSeq" id="WP_087333206.1">
    <property type="nucleotide sequence ID" value="NZ_BQNL01000001.1"/>
</dbReference>
<feature type="signal peptide" evidence="1">
    <location>
        <begin position="1"/>
        <end position="19"/>
    </location>
</feature>
<evidence type="ECO:0000313" key="4">
    <source>
        <dbReference type="Proteomes" id="UP000196329"/>
    </source>
</evidence>
<sequence>MKKILASLAVFLAAINIMAQEHLSFKGIPIEGSMTEFCQKLKTKGFTSIGQENNISLFTGDFTGREATVGVTATDDGKNVFAVVVLFDPSEEWNTLVNTYDYYKDLYTRKYGKPSISKEKNPALSDSNAALMAEVHQGTVVYGSAWEVTGGDIQLSIEKSSGVYEGMVLIRYRDSQNVEAKIQSDLDDI</sequence>
<dbReference type="EMBL" id="BQNL01000001">
    <property type="protein sequence ID" value="GKH12447.1"/>
    <property type="molecule type" value="Genomic_DNA"/>
</dbReference>
<feature type="chain" id="PRO_5013209250" evidence="1">
    <location>
        <begin position="20"/>
        <end position="189"/>
    </location>
</feature>
<comment type="caution">
    <text evidence="3">The sequence shown here is derived from an EMBL/GenBank/DDBJ whole genome shotgun (WGS) entry which is preliminary data.</text>
</comment>